<gene>
    <name evidence="6" type="ORF">CA13_36420</name>
</gene>
<dbReference type="InterPro" id="IPR002130">
    <property type="entry name" value="Cyclophilin-type_PPIase_dom"/>
</dbReference>
<protein>
    <recommendedName>
        <fullName evidence="4">Peptidyl-prolyl cis-trans isomerase</fullName>
        <shortName evidence="4">PPIase</shortName>
        <ecNumber evidence="4">5.2.1.8</ecNumber>
    </recommendedName>
</protein>
<evidence type="ECO:0000256" key="3">
    <source>
        <dbReference type="ARBA" id="ARBA00023235"/>
    </source>
</evidence>
<comment type="caution">
    <text evidence="6">The sequence shown here is derived from an EMBL/GenBank/DDBJ whole genome shotgun (WGS) entry which is preliminary data.</text>
</comment>
<proteinExistence type="inferred from homology"/>
<evidence type="ECO:0000256" key="4">
    <source>
        <dbReference type="RuleBase" id="RU363019"/>
    </source>
</evidence>
<evidence type="ECO:0000313" key="7">
    <source>
        <dbReference type="Proteomes" id="UP000315010"/>
    </source>
</evidence>
<evidence type="ECO:0000256" key="2">
    <source>
        <dbReference type="ARBA" id="ARBA00023110"/>
    </source>
</evidence>
<feature type="chain" id="PRO_5023072144" description="Peptidyl-prolyl cis-trans isomerase" evidence="4">
    <location>
        <begin position="26"/>
        <end position="203"/>
    </location>
</feature>
<dbReference type="PANTHER" id="PTHR43246">
    <property type="entry name" value="PEPTIDYL-PROLYL CIS-TRANS ISOMERASE CYP38, CHLOROPLASTIC"/>
    <property type="match status" value="1"/>
</dbReference>
<dbReference type="Gene3D" id="2.40.100.10">
    <property type="entry name" value="Cyclophilin-like"/>
    <property type="match status" value="1"/>
</dbReference>
<dbReference type="InterPro" id="IPR044665">
    <property type="entry name" value="E_coli_cyclophilin_A-like"/>
</dbReference>
<accession>A0A5C5Z5S6</accession>
<sequence precursor="true">MVSRLFLIAGLAIGVLAFHSRPVHAQQEGEPILVKLDTSEGAIVLELNASKAPKTVENFLSYAKEGYYKDTVFHRVIDGFMIQGGGFDTSMKKKSTKAPVRNEGGNGLKNDKYTIAMARTPDPHSATSQFFINTVKNSMLDRVNSQDGFGYTVFGKVVKGQDVVDRIAKTPTKPIRDPSIPGGLMADVPVTQVVIQGAEVVTK</sequence>
<dbReference type="PROSITE" id="PS50072">
    <property type="entry name" value="CSA_PPIASE_2"/>
    <property type="match status" value="1"/>
</dbReference>
<dbReference type="RefSeq" id="WP_146398528.1">
    <property type="nucleotide sequence ID" value="NZ_SJPJ01000001.1"/>
</dbReference>
<dbReference type="SUPFAM" id="SSF50891">
    <property type="entry name" value="Cyclophilin-like"/>
    <property type="match status" value="1"/>
</dbReference>
<dbReference type="PRINTS" id="PR00153">
    <property type="entry name" value="CSAPPISMRASE"/>
</dbReference>
<dbReference type="InterPro" id="IPR029000">
    <property type="entry name" value="Cyclophilin-like_dom_sf"/>
</dbReference>
<feature type="domain" description="PPIase cyclophilin-type" evidence="5">
    <location>
        <begin position="41"/>
        <end position="200"/>
    </location>
</feature>
<keyword evidence="4" id="KW-0732">Signal</keyword>
<dbReference type="EMBL" id="SJPJ01000001">
    <property type="protein sequence ID" value="TWT82181.1"/>
    <property type="molecule type" value="Genomic_DNA"/>
</dbReference>
<keyword evidence="3 4" id="KW-0413">Isomerase</keyword>
<organism evidence="6 7">
    <name type="scientific">Novipirellula herctigrandis</name>
    <dbReference type="NCBI Taxonomy" id="2527986"/>
    <lineage>
        <taxon>Bacteria</taxon>
        <taxon>Pseudomonadati</taxon>
        <taxon>Planctomycetota</taxon>
        <taxon>Planctomycetia</taxon>
        <taxon>Pirellulales</taxon>
        <taxon>Pirellulaceae</taxon>
        <taxon>Novipirellula</taxon>
    </lineage>
</organism>
<keyword evidence="7" id="KW-1185">Reference proteome</keyword>
<dbReference type="Pfam" id="PF00160">
    <property type="entry name" value="Pro_isomerase"/>
    <property type="match status" value="1"/>
</dbReference>
<name>A0A5C5Z5S6_9BACT</name>
<reference evidence="6 7" key="1">
    <citation type="submission" date="2019-02" db="EMBL/GenBank/DDBJ databases">
        <title>Deep-cultivation of Planctomycetes and their phenomic and genomic characterization uncovers novel biology.</title>
        <authorList>
            <person name="Wiegand S."/>
            <person name="Jogler M."/>
            <person name="Boedeker C."/>
            <person name="Pinto D."/>
            <person name="Vollmers J."/>
            <person name="Rivas-Marin E."/>
            <person name="Kohn T."/>
            <person name="Peeters S.H."/>
            <person name="Heuer A."/>
            <person name="Rast P."/>
            <person name="Oberbeckmann S."/>
            <person name="Bunk B."/>
            <person name="Jeske O."/>
            <person name="Meyerdierks A."/>
            <person name="Storesund J.E."/>
            <person name="Kallscheuer N."/>
            <person name="Luecker S."/>
            <person name="Lage O.M."/>
            <person name="Pohl T."/>
            <person name="Merkel B.J."/>
            <person name="Hornburger P."/>
            <person name="Mueller R.-W."/>
            <person name="Bruemmer F."/>
            <person name="Labrenz M."/>
            <person name="Spormann A.M."/>
            <person name="Op Den Camp H."/>
            <person name="Overmann J."/>
            <person name="Amann R."/>
            <person name="Jetten M.S.M."/>
            <person name="Mascher T."/>
            <person name="Medema M.H."/>
            <person name="Devos D.P."/>
            <person name="Kaster A.-K."/>
            <person name="Ovreas L."/>
            <person name="Rohde M."/>
            <person name="Galperin M.Y."/>
            <person name="Jogler C."/>
        </authorList>
    </citation>
    <scope>NUCLEOTIDE SEQUENCE [LARGE SCALE GENOMIC DNA]</scope>
    <source>
        <strain evidence="6 7">CA13</strain>
    </source>
</reference>
<evidence type="ECO:0000259" key="5">
    <source>
        <dbReference type="PROSITE" id="PS50072"/>
    </source>
</evidence>
<comment type="function">
    <text evidence="4">PPIases accelerate the folding of proteins. It catalyzes the cis-trans isomerization of proline imidic peptide bonds in oligopeptides.</text>
</comment>
<dbReference type="GO" id="GO:0003755">
    <property type="term" value="F:peptidyl-prolyl cis-trans isomerase activity"/>
    <property type="evidence" value="ECO:0007669"/>
    <property type="project" value="UniProtKB-UniRule"/>
</dbReference>
<dbReference type="PROSITE" id="PS00170">
    <property type="entry name" value="CSA_PPIASE_1"/>
    <property type="match status" value="1"/>
</dbReference>
<comment type="similarity">
    <text evidence="1 4">Belongs to the cyclophilin-type PPIase family.</text>
</comment>
<feature type="signal peptide" evidence="4">
    <location>
        <begin position="1"/>
        <end position="25"/>
    </location>
</feature>
<dbReference type="OrthoDB" id="270889at2"/>
<evidence type="ECO:0000256" key="1">
    <source>
        <dbReference type="ARBA" id="ARBA00007365"/>
    </source>
</evidence>
<evidence type="ECO:0000313" key="6">
    <source>
        <dbReference type="EMBL" id="TWT82181.1"/>
    </source>
</evidence>
<comment type="catalytic activity">
    <reaction evidence="4">
        <text>[protein]-peptidylproline (omega=180) = [protein]-peptidylproline (omega=0)</text>
        <dbReference type="Rhea" id="RHEA:16237"/>
        <dbReference type="Rhea" id="RHEA-COMP:10747"/>
        <dbReference type="Rhea" id="RHEA-COMP:10748"/>
        <dbReference type="ChEBI" id="CHEBI:83833"/>
        <dbReference type="ChEBI" id="CHEBI:83834"/>
        <dbReference type="EC" id="5.2.1.8"/>
    </reaction>
</comment>
<keyword evidence="2 4" id="KW-0697">Rotamase</keyword>
<dbReference type="EC" id="5.2.1.8" evidence="4"/>
<dbReference type="AlphaFoldDB" id="A0A5C5Z5S6"/>
<dbReference type="GO" id="GO:0006457">
    <property type="term" value="P:protein folding"/>
    <property type="evidence" value="ECO:0007669"/>
    <property type="project" value="InterPro"/>
</dbReference>
<dbReference type="InterPro" id="IPR020892">
    <property type="entry name" value="Cyclophilin-type_PPIase_CS"/>
</dbReference>
<dbReference type="Proteomes" id="UP000315010">
    <property type="component" value="Unassembled WGS sequence"/>
</dbReference>